<keyword evidence="1" id="KW-0472">Membrane</keyword>
<dbReference type="EMBL" id="UGOY01000001">
    <property type="protein sequence ID" value="STY23899.1"/>
    <property type="molecule type" value="Genomic_DNA"/>
</dbReference>
<dbReference type="Proteomes" id="UP000255110">
    <property type="component" value="Unassembled WGS sequence"/>
</dbReference>
<gene>
    <name evidence="2" type="ORF">Lstg_2808</name>
    <name evidence="3" type="ORF">NCTC11991_02510</name>
</gene>
<sequence length="56" mass="6505">MLPVDSLREQPLMDQILLVHAPIALITYEIFLDIIRLKNQKAKILLNLIQVKLIQI</sequence>
<name>A0A378LDQ2_9GAMM</name>
<organism evidence="3 5">
    <name type="scientific">Legionella steigerwaltii</name>
    <dbReference type="NCBI Taxonomy" id="460"/>
    <lineage>
        <taxon>Bacteria</taxon>
        <taxon>Pseudomonadati</taxon>
        <taxon>Pseudomonadota</taxon>
        <taxon>Gammaproteobacteria</taxon>
        <taxon>Legionellales</taxon>
        <taxon>Legionellaceae</taxon>
        <taxon>Legionella</taxon>
    </lineage>
</organism>
<reference evidence="3 5" key="2">
    <citation type="submission" date="2018-06" db="EMBL/GenBank/DDBJ databases">
        <authorList>
            <consortium name="Pathogen Informatics"/>
            <person name="Doyle S."/>
        </authorList>
    </citation>
    <scope>NUCLEOTIDE SEQUENCE [LARGE SCALE GENOMIC DNA]</scope>
    <source>
        <strain evidence="3 5">NCTC11991</strain>
    </source>
</reference>
<evidence type="ECO:0000313" key="4">
    <source>
        <dbReference type="Proteomes" id="UP000054820"/>
    </source>
</evidence>
<protein>
    <submittedName>
        <fullName evidence="3">Uncharacterized protein</fullName>
    </submittedName>
</protein>
<dbReference type="EMBL" id="LNYZ01000029">
    <property type="protein sequence ID" value="KTD71952.1"/>
    <property type="molecule type" value="Genomic_DNA"/>
</dbReference>
<evidence type="ECO:0000313" key="3">
    <source>
        <dbReference type="EMBL" id="STY23899.1"/>
    </source>
</evidence>
<reference evidence="2 4" key="1">
    <citation type="submission" date="2015-11" db="EMBL/GenBank/DDBJ databases">
        <title>Genomic analysis of 38 Legionella species identifies large and diverse effector repertoires.</title>
        <authorList>
            <person name="Burstein D."/>
            <person name="Amaro F."/>
            <person name="Zusman T."/>
            <person name="Lifshitz Z."/>
            <person name="Cohen O."/>
            <person name="Gilbert J.A."/>
            <person name="Pupko T."/>
            <person name="Shuman H.A."/>
            <person name="Segal G."/>
        </authorList>
    </citation>
    <scope>NUCLEOTIDE SEQUENCE [LARGE SCALE GENOMIC DNA]</scope>
    <source>
        <strain evidence="2 4">SC-18-C9</strain>
    </source>
</reference>
<evidence type="ECO:0000256" key="1">
    <source>
        <dbReference type="SAM" id="Phobius"/>
    </source>
</evidence>
<dbReference type="AlphaFoldDB" id="A0A378LDQ2"/>
<dbReference type="Proteomes" id="UP000054820">
    <property type="component" value="Unassembled WGS sequence"/>
</dbReference>
<evidence type="ECO:0000313" key="5">
    <source>
        <dbReference type="Proteomes" id="UP000255110"/>
    </source>
</evidence>
<accession>A0A378LDQ2</accession>
<keyword evidence="1" id="KW-1133">Transmembrane helix</keyword>
<proteinExistence type="predicted"/>
<keyword evidence="4" id="KW-1185">Reference proteome</keyword>
<dbReference type="STRING" id="460.Lstg_2808"/>
<keyword evidence="1" id="KW-0812">Transmembrane</keyword>
<evidence type="ECO:0000313" key="2">
    <source>
        <dbReference type="EMBL" id="KTD71952.1"/>
    </source>
</evidence>
<feature type="transmembrane region" description="Helical" evidence="1">
    <location>
        <begin position="16"/>
        <end position="35"/>
    </location>
</feature>